<feature type="region of interest" description="Disordered" evidence="10">
    <location>
        <begin position="1"/>
        <end position="79"/>
    </location>
</feature>
<dbReference type="SUPFAM" id="SSF103637">
    <property type="entry name" value="CCHHC domain"/>
    <property type="match status" value="1"/>
</dbReference>
<feature type="region of interest" description="Disordered" evidence="10">
    <location>
        <begin position="516"/>
        <end position="581"/>
    </location>
</feature>
<feature type="region of interest" description="Disordered" evidence="10">
    <location>
        <begin position="935"/>
        <end position="956"/>
    </location>
</feature>
<feature type="compositionally biased region" description="Basic and acidic residues" evidence="10">
    <location>
        <begin position="946"/>
        <end position="956"/>
    </location>
</feature>
<dbReference type="EMBL" id="JARGDH010000003">
    <property type="protein sequence ID" value="KAL0272875.1"/>
    <property type="molecule type" value="Genomic_DNA"/>
</dbReference>
<dbReference type="Gene3D" id="4.10.320.30">
    <property type="match status" value="1"/>
</dbReference>
<evidence type="ECO:0000256" key="6">
    <source>
        <dbReference type="ARBA" id="ARBA00022833"/>
    </source>
</evidence>
<feature type="compositionally biased region" description="Polar residues" evidence="10">
    <location>
        <begin position="829"/>
        <end position="846"/>
    </location>
</feature>
<accession>A0AAW2HUA2</accession>
<dbReference type="GO" id="GO:0005634">
    <property type="term" value="C:nucleus"/>
    <property type="evidence" value="ECO:0007669"/>
    <property type="project" value="UniProtKB-SubCell"/>
</dbReference>
<feature type="compositionally biased region" description="Basic and acidic residues" evidence="10">
    <location>
        <begin position="288"/>
        <end position="302"/>
    </location>
</feature>
<evidence type="ECO:0000256" key="9">
    <source>
        <dbReference type="ARBA" id="ARBA00023242"/>
    </source>
</evidence>
<feature type="region of interest" description="Disordered" evidence="10">
    <location>
        <begin position="155"/>
        <end position="244"/>
    </location>
</feature>
<keyword evidence="9" id="KW-0539">Nucleus</keyword>
<organism evidence="11">
    <name type="scientific">Menopon gallinae</name>
    <name type="common">poultry shaft louse</name>
    <dbReference type="NCBI Taxonomy" id="328185"/>
    <lineage>
        <taxon>Eukaryota</taxon>
        <taxon>Metazoa</taxon>
        <taxon>Ecdysozoa</taxon>
        <taxon>Arthropoda</taxon>
        <taxon>Hexapoda</taxon>
        <taxon>Insecta</taxon>
        <taxon>Pterygota</taxon>
        <taxon>Neoptera</taxon>
        <taxon>Paraneoptera</taxon>
        <taxon>Psocodea</taxon>
        <taxon>Troctomorpha</taxon>
        <taxon>Phthiraptera</taxon>
        <taxon>Amblycera</taxon>
        <taxon>Menoponidae</taxon>
        <taxon>Menopon</taxon>
    </lineage>
</organism>
<feature type="region of interest" description="Disordered" evidence="10">
    <location>
        <begin position="287"/>
        <end position="324"/>
    </location>
</feature>
<dbReference type="Pfam" id="PF01530">
    <property type="entry name" value="zf-C2HC"/>
    <property type="match status" value="1"/>
</dbReference>
<name>A0AAW2HUA2_9NEOP</name>
<evidence type="ECO:0000256" key="10">
    <source>
        <dbReference type="SAM" id="MobiDB-lite"/>
    </source>
</evidence>
<dbReference type="PANTHER" id="PTHR10816:SF15">
    <property type="entry name" value="MYELIN TRANSCRIPTION FACTOR 1-LIKE PROTEIN"/>
    <property type="match status" value="1"/>
</dbReference>
<comment type="similarity">
    <text evidence="2">Belongs to the MYT1 family.</text>
</comment>
<evidence type="ECO:0000256" key="2">
    <source>
        <dbReference type="ARBA" id="ARBA00010194"/>
    </source>
</evidence>
<dbReference type="AlphaFoldDB" id="A0AAW2HUA2"/>
<evidence type="ECO:0000313" key="11">
    <source>
        <dbReference type="EMBL" id="KAL0272875.1"/>
    </source>
</evidence>
<evidence type="ECO:0000256" key="8">
    <source>
        <dbReference type="ARBA" id="ARBA00023163"/>
    </source>
</evidence>
<keyword evidence="5" id="KW-0863">Zinc-finger</keyword>
<keyword evidence="3" id="KW-0479">Metal-binding</keyword>
<feature type="compositionally biased region" description="Low complexity" evidence="10">
    <location>
        <begin position="532"/>
        <end position="552"/>
    </location>
</feature>
<evidence type="ECO:0000256" key="7">
    <source>
        <dbReference type="ARBA" id="ARBA00023015"/>
    </source>
</evidence>
<sequence length="956" mass="103110">MVDVKTEPEESDQNSLSKRRRKSIRCADSSDEVQVKVEPDSSIKNSTLPQKKRAFQASPTRSPNRKSSKLNTSTVEDDEILIRETEAALKSLSGSYTGPREEDKFEQPQFENLFEEKKTNKIAPVNTNSTSSNVDLSNPLKDIITLRELQDIKNQKDSKRNVDNKLNHAKIKKEDGRNGDTARYEPDFNELVDDSSNELEIDISESEEKKDEKKDFNAKAFDEKNNNSGGGSTLQLSSSSAFRSPELRNRVNIDNAAIPLIGPFPASATFVGYPGMQSAAQNAQTAETKMKEEKSEVDRQEVGGKTPVGSPDSKQYTILQPAGAGSRAATVMEDIVREGVLSVSAVSSSSSTSGVVTSSIPSSERNTPSGPEKVSGGSAEAVRPLGSLSPNSLSRGDGNKCPTPGCNGQGHVTGLYTHHRSLSGCPRKDKVTPEMPGCQTDFAQFGQKMPMMSPNGAAEGKPPYCVNYPKENDAARSPTGSNYASSPYYNQKMVKSEEMSKISPKIDVRNGSMIKSEVASNTPPPPPPRSFDSYLNQDSNSSSVSSMDTMNSRTGSQISGSHHIQPHQPPHHPIVHHPQPPPPYGPMPLVEPPHQLPQRSPYESSEIVTTSEDAYRDRTYIASENDSVSITRPMVTYPGDINRNYEAAAGHRPYDPGTAYDRYETGQCNVNNIAQSQRLYAGYQGEERSYQEQQMQNMTSSGIMKTAPVSENEATTPIYPRPMYHYDPSAGTIPPGFSPAAINLSVKAAQAAAQAQAAAAQAAAQAQGQLKGTAPTSPGGSVMDLSTSNVTSSSPQTPGYYSQRVSSGSPHGRSSPHRATGGSPEIPSPQGQTLDLSVTRVPTNGTRPLPHGFVPPPTACYSRESTPDSGGSHYMDTYREANGYAPMSPHPGYGMSGEYPANSYTPYPGSYPCGGYLGSVPSTYSTHGGYAQNHCYSMAPPQHPPPHPDKGHKEDK</sequence>
<keyword evidence="6" id="KW-0862">Zinc</keyword>
<keyword evidence="7" id="KW-0805">Transcription regulation</keyword>
<feature type="compositionally biased region" description="Basic and acidic residues" evidence="10">
    <location>
        <begin position="206"/>
        <end position="225"/>
    </location>
</feature>
<feature type="compositionally biased region" description="Acidic residues" evidence="10">
    <location>
        <begin position="187"/>
        <end position="205"/>
    </location>
</feature>
<comment type="subcellular location">
    <subcellularLocation>
        <location evidence="1">Nucleus</location>
    </subcellularLocation>
</comment>
<feature type="region of interest" description="Disordered" evidence="10">
    <location>
        <begin position="770"/>
        <end position="857"/>
    </location>
</feature>
<evidence type="ECO:0000256" key="1">
    <source>
        <dbReference type="ARBA" id="ARBA00004123"/>
    </source>
</evidence>
<protein>
    <recommendedName>
        <fullName evidence="12">Myelin transcription factor 1-like protein</fullName>
    </recommendedName>
</protein>
<dbReference type="FunFam" id="4.10.320.30:FF:000001">
    <property type="entry name" value="Myelin transcription factor 1-like, a"/>
    <property type="match status" value="1"/>
</dbReference>
<proteinExistence type="inferred from homology"/>
<dbReference type="InterPro" id="IPR036060">
    <property type="entry name" value="Znf_C2H2C_sf"/>
</dbReference>
<reference evidence="11" key="1">
    <citation type="journal article" date="2024" name="Gigascience">
        <title>Chromosome-level genome of the poultry shaft louse Menopon gallinae provides insight into the host-switching and adaptive evolution of parasitic lice.</title>
        <authorList>
            <person name="Xu Y."/>
            <person name="Ma L."/>
            <person name="Liu S."/>
            <person name="Liang Y."/>
            <person name="Liu Q."/>
            <person name="He Z."/>
            <person name="Tian L."/>
            <person name="Duan Y."/>
            <person name="Cai W."/>
            <person name="Li H."/>
            <person name="Song F."/>
        </authorList>
    </citation>
    <scope>NUCLEOTIDE SEQUENCE</scope>
    <source>
        <strain evidence="11">Cailab_2023a</strain>
    </source>
</reference>
<evidence type="ECO:0000256" key="3">
    <source>
        <dbReference type="ARBA" id="ARBA00022723"/>
    </source>
</evidence>
<comment type="caution">
    <text evidence="11">The sequence shown here is derived from an EMBL/GenBank/DDBJ whole genome shotgun (WGS) entry which is preliminary data.</text>
</comment>
<dbReference type="GO" id="GO:0007399">
    <property type="term" value="P:nervous system development"/>
    <property type="evidence" value="ECO:0007669"/>
    <property type="project" value="UniProtKB-KW"/>
</dbReference>
<evidence type="ECO:0000256" key="4">
    <source>
        <dbReference type="ARBA" id="ARBA00022737"/>
    </source>
</evidence>
<dbReference type="PANTHER" id="PTHR10816">
    <property type="entry name" value="MYELIN TRANSCRIPTION FACTOR 1-RELATED"/>
    <property type="match status" value="1"/>
</dbReference>
<feature type="compositionally biased region" description="Polar residues" evidence="10">
    <location>
        <begin position="770"/>
        <end position="805"/>
    </location>
</feature>
<keyword evidence="8" id="KW-0804">Transcription</keyword>
<dbReference type="InterPro" id="IPR002515">
    <property type="entry name" value="Znf_C2H2C"/>
</dbReference>
<evidence type="ECO:0008006" key="12">
    <source>
        <dbReference type="Google" id="ProtNLM"/>
    </source>
</evidence>
<gene>
    <name evidence="11" type="ORF">PYX00_005696</name>
</gene>
<feature type="compositionally biased region" description="Basic and acidic residues" evidence="10">
    <location>
        <begin position="155"/>
        <end position="186"/>
    </location>
</feature>
<feature type="region of interest" description="Disordered" evidence="10">
    <location>
        <begin position="344"/>
        <end position="400"/>
    </location>
</feature>
<dbReference type="GO" id="GO:0000981">
    <property type="term" value="F:DNA-binding transcription factor activity, RNA polymerase II-specific"/>
    <property type="evidence" value="ECO:0007669"/>
    <property type="project" value="TreeGrafter"/>
</dbReference>
<dbReference type="PROSITE" id="PS51802">
    <property type="entry name" value="ZF_CCHHC"/>
    <property type="match status" value="1"/>
</dbReference>
<feature type="compositionally biased region" description="Low complexity" evidence="10">
    <location>
        <begin position="344"/>
        <end position="363"/>
    </location>
</feature>
<keyword evidence="4" id="KW-0677">Repeat</keyword>
<dbReference type="GO" id="GO:0000978">
    <property type="term" value="F:RNA polymerase II cis-regulatory region sequence-specific DNA binding"/>
    <property type="evidence" value="ECO:0007669"/>
    <property type="project" value="TreeGrafter"/>
</dbReference>
<evidence type="ECO:0000256" key="5">
    <source>
        <dbReference type="ARBA" id="ARBA00022771"/>
    </source>
</evidence>
<dbReference type="GO" id="GO:0008270">
    <property type="term" value="F:zinc ion binding"/>
    <property type="evidence" value="ECO:0007669"/>
    <property type="project" value="UniProtKB-KW"/>
</dbReference>